<organism evidence="2 4">
    <name type="scientific">Candidatus Methanofastidiosum methylothiophilum</name>
    <dbReference type="NCBI Taxonomy" id="1705564"/>
    <lineage>
        <taxon>Archaea</taxon>
        <taxon>Methanobacteriati</taxon>
        <taxon>Methanobacteriota</taxon>
        <taxon>Stenosarchaea group</taxon>
        <taxon>Candidatus Methanofastidiosia</taxon>
        <taxon>Candidatus Methanofastidiosales</taxon>
        <taxon>Candidatus Methanofastidiosaceae</taxon>
        <taxon>Candidatus Methanofastidiosum</taxon>
    </lineage>
</organism>
<feature type="transmembrane region" description="Helical" evidence="1">
    <location>
        <begin position="375"/>
        <end position="397"/>
    </location>
</feature>
<evidence type="ECO:0000313" key="4">
    <source>
        <dbReference type="Proteomes" id="UP000092420"/>
    </source>
</evidence>
<keyword evidence="1" id="KW-1133">Transmembrane helix</keyword>
<dbReference type="AlphaFoldDB" id="A0A150JG61"/>
<accession>A0A150JGW2</accession>
<feature type="transmembrane region" description="Helical" evidence="1">
    <location>
        <begin position="312"/>
        <end position="332"/>
    </location>
</feature>
<evidence type="ECO:0000256" key="1">
    <source>
        <dbReference type="SAM" id="Phobius"/>
    </source>
</evidence>
<keyword evidence="1" id="KW-0812">Transmembrane</keyword>
<protein>
    <submittedName>
        <fullName evidence="2">Uncharacterized protein</fullName>
    </submittedName>
</protein>
<name>A0A150JG61_9EURY</name>
<feature type="transmembrane region" description="Helical" evidence="1">
    <location>
        <begin position="264"/>
        <end position="286"/>
    </location>
</feature>
<accession>A0A150J8W5</accession>
<dbReference type="EMBL" id="LNJB01000024">
    <property type="protein sequence ID" value="KYC53585.1"/>
    <property type="molecule type" value="Genomic_DNA"/>
</dbReference>
<sequence>MVGNDYDDLKMEYVKLKQQLDTFMQIMPRMGYSGAPLESKEIVTKLDEIKEILSAAAVEEGGQYEDPLVGRLEKLINLLESSMVIEGAEGEEDKLMDSLSKVAVTMERVAESIKMNTEKLHEMEKTFKTMGETYASKQEQHRRAHYDPEEKFERRILEEHKKPYLEEKKEPSIIEKHEKIIDETLDEFSESEFLKKVNQILPEERVDTIFSKKPTELSSEKALLEEEPSMEDILREAQELGIDTKELLRDLNRDTTKVKSSGSIFAPLTLYVLGFVWLLFAVFFLFNNMGVLSANNPISSIFNTLRTGFMGAIFYIVMMITGIPPFVFGMKAKTQSGTKGSDNGVLYIIGALWIVSGALFLVFKGLPGLPLPDVGILLDLMLSLILIFSSVLAIVMGTEFSRKKIMM</sequence>
<keyword evidence="1" id="KW-0472">Membrane</keyword>
<evidence type="ECO:0000313" key="3">
    <source>
        <dbReference type="EMBL" id="KYC56144.1"/>
    </source>
</evidence>
<comment type="caution">
    <text evidence="2">The sequence shown here is derived from an EMBL/GenBank/DDBJ whole genome shotgun (WGS) entry which is preliminary data.</text>
</comment>
<reference evidence="2 4" key="1">
    <citation type="journal article" date="2016" name="ISME J.">
        <title>Chasing the elusive Euryarchaeota class WSA2: genomes reveal a uniquely fastidious methyl-reducing methanogen.</title>
        <authorList>
            <person name="Nobu M.K."/>
            <person name="Narihiro T."/>
            <person name="Kuroda K."/>
            <person name="Mei R."/>
            <person name="Liu W.T."/>
        </authorList>
    </citation>
    <scope>NUCLEOTIDE SEQUENCE [LARGE SCALE GENOMIC DNA]</scope>
    <source>
        <strain evidence="2">ADurb1013_Bin02101</strain>
        <strain evidence="3">ADurb1213_Bin02801</strain>
    </source>
</reference>
<feature type="transmembrane region" description="Helical" evidence="1">
    <location>
        <begin position="344"/>
        <end position="363"/>
    </location>
</feature>
<accession>A0A150JG61</accession>
<evidence type="ECO:0000313" key="2">
    <source>
        <dbReference type="EMBL" id="KYC53585.1"/>
    </source>
</evidence>
<dbReference type="Proteomes" id="UP000092420">
    <property type="component" value="Unassembled WGS sequence"/>
</dbReference>
<dbReference type="EMBL" id="LNJE01000024">
    <property type="protein sequence ID" value="KYC56144.1"/>
    <property type="molecule type" value="Genomic_DNA"/>
</dbReference>
<gene>
    <name evidence="2" type="ORF">AN188_01422</name>
    <name evidence="3" type="ORF">APG09_01466</name>
</gene>
<proteinExistence type="predicted"/>